<sequence>MTKSISCSDAGKDCGWSATAQTEEELMGKVTEHVKEEHKEIELNSESISSIKLLIKEI</sequence>
<dbReference type="KEGG" id="ncl:C5F47_03820"/>
<evidence type="ECO:0008006" key="3">
    <source>
        <dbReference type="Google" id="ProtNLM"/>
    </source>
</evidence>
<protein>
    <recommendedName>
        <fullName evidence="3">DUF1059 domain-containing protein</fullName>
    </recommendedName>
</protein>
<dbReference type="Pfam" id="PF06348">
    <property type="entry name" value="DUF1059"/>
    <property type="match status" value="1"/>
</dbReference>
<dbReference type="GeneID" id="56059120"/>
<name>A0A7D5R7K9_9ARCH</name>
<dbReference type="EMBL" id="CP026993">
    <property type="protein sequence ID" value="QLH02743.1"/>
    <property type="molecule type" value="Genomic_DNA"/>
</dbReference>
<reference evidence="1 2" key="1">
    <citation type="submission" date="2018-02" db="EMBL/GenBank/DDBJ databases">
        <title>Complete genome of Nitrosopumilus cobalaminigenes HCA1.</title>
        <authorList>
            <person name="Qin W."/>
            <person name="Zheng Y."/>
            <person name="Stahl D.A."/>
        </authorList>
    </citation>
    <scope>NUCLEOTIDE SEQUENCE [LARGE SCALE GENOMIC DNA]</scope>
    <source>
        <strain evidence="1 2">HCA1</strain>
    </source>
</reference>
<dbReference type="InterPro" id="IPR009409">
    <property type="entry name" value="DUF1059"/>
</dbReference>
<keyword evidence="2" id="KW-1185">Reference proteome</keyword>
<dbReference type="RefSeq" id="WP_179361581.1">
    <property type="nucleotide sequence ID" value="NZ_CP026993.1"/>
</dbReference>
<evidence type="ECO:0000313" key="2">
    <source>
        <dbReference type="Proteomes" id="UP000509771"/>
    </source>
</evidence>
<evidence type="ECO:0000313" key="1">
    <source>
        <dbReference type="EMBL" id="QLH02743.1"/>
    </source>
</evidence>
<dbReference type="Proteomes" id="UP000509771">
    <property type="component" value="Chromosome"/>
</dbReference>
<gene>
    <name evidence="1" type="ORF">C5F47_03820</name>
</gene>
<proteinExistence type="predicted"/>
<accession>A0A7D5R7K9</accession>
<organism evidence="1 2">
    <name type="scientific">Nitrosopumilus cobalaminigenes</name>
    <dbReference type="NCBI Taxonomy" id="1470066"/>
    <lineage>
        <taxon>Archaea</taxon>
        <taxon>Nitrososphaerota</taxon>
        <taxon>Nitrososphaeria</taxon>
        <taxon>Nitrosopumilales</taxon>
        <taxon>Nitrosopumilaceae</taxon>
        <taxon>Nitrosopumilus</taxon>
    </lineage>
</organism>
<dbReference type="AlphaFoldDB" id="A0A7D5R7K9"/>